<feature type="non-terminal residue" evidence="1">
    <location>
        <position position="34"/>
    </location>
</feature>
<proteinExistence type="predicted"/>
<sequence>MVRSEHYEALTEALGERHVRLRTAPAAYRRAHEL</sequence>
<protein>
    <submittedName>
        <fullName evidence="1">Uncharacterized protein</fullName>
    </submittedName>
</protein>
<dbReference type="EMBL" id="CADCSZ010000151">
    <property type="protein sequence ID" value="CAA9253305.1"/>
    <property type="molecule type" value="Genomic_DNA"/>
</dbReference>
<gene>
    <name evidence="1" type="ORF">AVDCRST_MAG76-2397</name>
</gene>
<reference evidence="1" key="1">
    <citation type="submission" date="2020-02" db="EMBL/GenBank/DDBJ databases">
        <authorList>
            <person name="Meier V. D."/>
        </authorList>
    </citation>
    <scope>NUCLEOTIDE SEQUENCE</scope>
    <source>
        <strain evidence="1">AVDCRST_MAG76</strain>
    </source>
</reference>
<dbReference type="AlphaFoldDB" id="A0A6J4IKL5"/>
<name>A0A6J4IKL5_9ACTN</name>
<organism evidence="1">
    <name type="scientific">uncultured Acidimicrobiales bacterium</name>
    <dbReference type="NCBI Taxonomy" id="310071"/>
    <lineage>
        <taxon>Bacteria</taxon>
        <taxon>Bacillati</taxon>
        <taxon>Actinomycetota</taxon>
        <taxon>Acidimicrobiia</taxon>
        <taxon>Acidimicrobiales</taxon>
        <taxon>environmental samples</taxon>
    </lineage>
</organism>
<accession>A0A6J4IKL5</accession>
<evidence type="ECO:0000313" key="1">
    <source>
        <dbReference type="EMBL" id="CAA9253305.1"/>
    </source>
</evidence>